<dbReference type="AlphaFoldDB" id="A0A8J5W6D2"/>
<feature type="region of interest" description="Disordered" evidence="1">
    <location>
        <begin position="1"/>
        <end position="42"/>
    </location>
</feature>
<gene>
    <name evidence="2" type="ORF">GUJ93_ZPchr0007g5397</name>
</gene>
<comment type="caution">
    <text evidence="2">The sequence shown here is derived from an EMBL/GenBank/DDBJ whole genome shotgun (WGS) entry which is preliminary data.</text>
</comment>
<dbReference type="Proteomes" id="UP000729402">
    <property type="component" value="Unassembled WGS sequence"/>
</dbReference>
<feature type="compositionally biased region" description="Basic residues" evidence="1">
    <location>
        <begin position="17"/>
        <end position="34"/>
    </location>
</feature>
<dbReference type="EMBL" id="JAAALK010000282">
    <property type="protein sequence ID" value="KAG8080104.1"/>
    <property type="molecule type" value="Genomic_DNA"/>
</dbReference>
<feature type="compositionally biased region" description="Basic and acidic residues" evidence="1">
    <location>
        <begin position="1"/>
        <end position="12"/>
    </location>
</feature>
<evidence type="ECO:0000313" key="2">
    <source>
        <dbReference type="EMBL" id="KAG8080104.1"/>
    </source>
</evidence>
<dbReference type="EMBL" id="JAAALK010000282">
    <property type="protein sequence ID" value="KAG8080102.1"/>
    <property type="molecule type" value="Genomic_DNA"/>
</dbReference>
<proteinExistence type="predicted"/>
<accession>A0A8J5W6D2</accession>
<reference evidence="2" key="2">
    <citation type="submission" date="2021-02" db="EMBL/GenBank/DDBJ databases">
        <authorList>
            <person name="Kimball J.A."/>
            <person name="Haas M.W."/>
            <person name="Macchietto M."/>
            <person name="Kono T."/>
            <person name="Duquette J."/>
            <person name="Shao M."/>
        </authorList>
    </citation>
    <scope>NUCLEOTIDE SEQUENCE</scope>
    <source>
        <tissue evidence="2">Fresh leaf tissue</tissue>
    </source>
</reference>
<evidence type="ECO:0000313" key="3">
    <source>
        <dbReference type="Proteomes" id="UP000729402"/>
    </source>
</evidence>
<organism evidence="2 3">
    <name type="scientific">Zizania palustris</name>
    <name type="common">Northern wild rice</name>
    <dbReference type="NCBI Taxonomy" id="103762"/>
    <lineage>
        <taxon>Eukaryota</taxon>
        <taxon>Viridiplantae</taxon>
        <taxon>Streptophyta</taxon>
        <taxon>Embryophyta</taxon>
        <taxon>Tracheophyta</taxon>
        <taxon>Spermatophyta</taxon>
        <taxon>Magnoliopsida</taxon>
        <taxon>Liliopsida</taxon>
        <taxon>Poales</taxon>
        <taxon>Poaceae</taxon>
        <taxon>BOP clade</taxon>
        <taxon>Oryzoideae</taxon>
        <taxon>Oryzeae</taxon>
        <taxon>Zizaniinae</taxon>
        <taxon>Zizania</taxon>
    </lineage>
</organism>
<keyword evidence="3" id="KW-1185">Reference proteome</keyword>
<sequence>MRSIRSEPEKGPANKQTQRKTRSPAAGPRKRRRDGCRGASRRVAFAPVATTALHSPLAQGLRLRPRAATRARRCGLVDGGIWGEAPRHSSPLV</sequence>
<evidence type="ECO:0000256" key="1">
    <source>
        <dbReference type="SAM" id="MobiDB-lite"/>
    </source>
</evidence>
<protein>
    <submittedName>
        <fullName evidence="2">Uncharacterized protein</fullName>
    </submittedName>
</protein>
<dbReference type="EMBL" id="JAAALK010000282">
    <property type="protein sequence ID" value="KAG8080103.1"/>
    <property type="molecule type" value="Genomic_DNA"/>
</dbReference>
<reference evidence="2" key="1">
    <citation type="journal article" date="2021" name="bioRxiv">
        <title>Whole Genome Assembly and Annotation of Northern Wild Rice, Zizania palustris L., Supports a Whole Genome Duplication in the Zizania Genus.</title>
        <authorList>
            <person name="Haas M."/>
            <person name="Kono T."/>
            <person name="Macchietto M."/>
            <person name="Millas R."/>
            <person name="McGilp L."/>
            <person name="Shao M."/>
            <person name="Duquette J."/>
            <person name="Hirsch C.N."/>
            <person name="Kimball J."/>
        </authorList>
    </citation>
    <scope>NUCLEOTIDE SEQUENCE</scope>
    <source>
        <tissue evidence="2">Fresh leaf tissue</tissue>
    </source>
</reference>
<name>A0A8J5W6D2_ZIZPA</name>